<reference evidence="2" key="1">
    <citation type="submission" date="2023-06" db="EMBL/GenBank/DDBJ databases">
        <title>Genome-scale phylogeny and comparative genomics of the fungal order Sordariales.</title>
        <authorList>
            <consortium name="Lawrence Berkeley National Laboratory"/>
            <person name="Hensen N."/>
            <person name="Bonometti L."/>
            <person name="Westerberg I."/>
            <person name="Brannstrom I.O."/>
            <person name="Guillou S."/>
            <person name="Cros-Aarteil S."/>
            <person name="Calhoun S."/>
            <person name="Haridas S."/>
            <person name="Kuo A."/>
            <person name="Mondo S."/>
            <person name="Pangilinan J."/>
            <person name="Riley R."/>
            <person name="Labutti K."/>
            <person name="Andreopoulos B."/>
            <person name="Lipzen A."/>
            <person name="Chen C."/>
            <person name="Yanf M."/>
            <person name="Daum C."/>
            <person name="Ng V."/>
            <person name="Clum A."/>
            <person name="Steindorff A."/>
            <person name="Ohm R."/>
            <person name="Martin F."/>
            <person name="Silar P."/>
            <person name="Natvig D."/>
            <person name="Lalanne C."/>
            <person name="Gautier V."/>
            <person name="Ament-Velasquez S.L."/>
            <person name="Kruys A."/>
            <person name="Hutchinson M.I."/>
            <person name="Powell A.J."/>
            <person name="Barry K."/>
            <person name="Miller A.N."/>
            <person name="Grigoriev I.V."/>
            <person name="Debuchy R."/>
            <person name="Gladieux P."/>
            <person name="Thoren M.H."/>
            <person name="Johannesson H."/>
        </authorList>
    </citation>
    <scope>NUCLEOTIDE SEQUENCE</scope>
    <source>
        <strain evidence="2">8032-3</strain>
    </source>
</reference>
<evidence type="ECO:0000313" key="2">
    <source>
        <dbReference type="EMBL" id="KAK1768504.1"/>
    </source>
</evidence>
<gene>
    <name evidence="2" type="ORF">QBC33DRAFT_514101</name>
</gene>
<dbReference type="EMBL" id="MU839005">
    <property type="protein sequence ID" value="KAK1768504.1"/>
    <property type="molecule type" value="Genomic_DNA"/>
</dbReference>
<name>A0AAJ0C1P3_9PEZI</name>
<protein>
    <submittedName>
        <fullName evidence="2">Uncharacterized protein</fullName>
    </submittedName>
</protein>
<dbReference type="GeneID" id="85309217"/>
<feature type="compositionally biased region" description="Acidic residues" evidence="1">
    <location>
        <begin position="144"/>
        <end position="153"/>
    </location>
</feature>
<feature type="compositionally biased region" description="Polar residues" evidence="1">
    <location>
        <begin position="130"/>
        <end position="140"/>
    </location>
</feature>
<feature type="compositionally biased region" description="Pro residues" evidence="1">
    <location>
        <begin position="241"/>
        <end position="251"/>
    </location>
</feature>
<feature type="region of interest" description="Disordered" evidence="1">
    <location>
        <begin position="118"/>
        <end position="317"/>
    </location>
</feature>
<organism evidence="2 3">
    <name type="scientific">Phialemonium atrogriseum</name>
    <dbReference type="NCBI Taxonomy" id="1093897"/>
    <lineage>
        <taxon>Eukaryota</taxon>
        <taxon>Fungi</taxon>
        <taxon>Dikarya</taxon>
        <taxon>Ascomycota</taxon>
        <taxon>Pezizomycotina</taxon>
        <taxon>Sordariomycetes</taxon>
        <taxon>Sordariomycetidae</taxon>
        <taxon>Cephalothecales</taxon>
        <taxon>Cephalothecaceae</taxon>
        <taxon>Phialemonium</taxon>
    </lineage>
</organism>
<feature type="compositionally biased region" description="Basic residues" evidence="1">
    <location>
        <begin position="170"/>
        <end position="197"/>
    </location>
</feature>
<feature type="compositionally biased region" description="Pro residues" evidence="1">
    <location>
        <begin position="217"/>
        <end position="232"/>
    </location>
</feature>
<dbReference type="Proteomes" id="UP001244011">
    <property type="component" value="Unassembled WGS sequence"/>
</dbReference>
<proteinExistence type="predicted"/>
<evidence type="ECO:0000313" key="3">
    <source>
        <dbReference type="Proteomes" id="UP001244011"/>
    </source>
</evidence>
<keyword evidence="3" id="KW-1185">Reference proteome</keyword>
<sequence length="426" mass="46231">MLIPLFHTQSLPALHLTNPLARMAPVTSPPIDFRSQTIENCRFLSRPNVEFTIITTREPLGAIKAIALQAEGRKREAFLSGTGTTFLEALDDLHSKSADAAQNYISLNGLDFAPDLKKRDSDLSDGESVHSGSASSTLTVSDGDSSDDCESSSDNETVSIVWGHGNEKAKQKRGKAKKREARSKTTRARQSRSRSSSRPRGFSTSVRIDDDDDAPRRPFPPQMRAGPSPPRVIPGQMRGGWPPPPPPPPGWPGRVSGPPETLGTVRPLDVIRAPNQPPPPPHPSVVKPGLIGMRHPPPAPQQQQQHPTGAPGLSSQQQLHNVRLHIKWPGHGEQRVIDQTRPSLAAIRTAAVNYVRGNPHAFAGVTTFEAVPSRLCLLRATVRRAAVDGDDYDMTAYTGDDLRGLIEHASRSGIPRFEVELGMPSP</sequence>
<dbReference type="RefSeq" id="XP_060284717.1">
    <property type="nucleotide sequence ID" value="XM_060426030.1"/>
</dbReference>
<dbReference type="AlphaFoldDB" id="A0AAJ0C1P3"/>
<accession>A0AAJ0C1P3</accession>
<comment type="caution">
    <text evidence="2">The sequence shown here is derived from an EMBL/GenBank/DDBJ whole genome shotgun (WGS) entry which is preliminary data.</text>
</comment>
<evidence type="ECO:0000256" key="1">
    <source>
        <dbReference type="SAM" id="MobiDB-lite"/>
    </source>
</evidence>